<feature type="transmembrane region" description="Helical" evidence="6">
    <location>
        <begin position="121"/>
        <end position="143"/>
    </location>
</feature>
<dbReference type="GO" id="GO:0055064">
    <property type="term" value="P:chloride ion homeostasis"/>
    <property type="evidence" value="ECO:0007669"/>
    <property type="project" value="TreeGrafter"/>
</dbReference>
<evidence type="ECO:0000313" key="8">
    <source>
        <dbReference type="Proteomes" id="UP000887560"/>
    </source>
</evidence>
<comment type="subcellular location">
    <subcellularLocation>
        <location evidence="1">Membrane</location>
        <topology evidence="1">Multi-pass membrane protein</topology>
    </subcellularLocation>
</comment>
<feature type="compositionally biased region" description="Polar residues" evidence="5">
    <location>
        <begin position="544"/>
        <end position="556"/>
    </location>
</feature>
<evidence type="ECO:0000256" key="4">
    <source>
        <dbReference type="ARBA" id="ARBA00023136"/>
    </source>
</evidence>
<name>A0A915P8S0_9BILA</name>
<keyword evidence="4 6" id="KW-0472">Membrane</keyword>
<dbReference type="AlphaFoldDB" id="A0A915P8S0"/>
<dbReference type="GO" id="GO:0015379">
    <property type="term" value="F:potassium:chloride symporter activity"/>
    <property type="evidence" value="ECO:0007669"/>
    <property type="project" value="TreeGrafter"/>
</dbReference>
<dbReference type="GO" id="GO:0016020">
    <property type="term" value="C:membrane"/>
    <property type="evidence" value="ECO:0007669"/>
    <property type="project" value="UniProtKB-SubCell"/>
</dbReference>
<evidence type="ECO:0000259" key="7">
    <source>
        <dbReference type="Pfam" id="PF00324"/>
    </source>
</evidence>
<feature type="transmembrane region" description="Helical" evidence="6">
    <location>
        <begin position="75"/>
        <end position="100"/>
    </location>
</feature>
<evidence type="ECO:0000256" key="5">
    <source>
        <dbReference type="SAM" id="MobiDB-lite"/>
    </source>
</evidence>
<dbReference type="GO" id="GO:0006884">
    <property type="term" value="P:cell volume homeostasis"/>
    <property type="evidence" value="ECO:0007669"/>
    <property type="project" value="TreeGrafter"/>
</dbReference>
<feature type="transmembrane region" description="Helical" evidence="6">
    <location>
        <begin position="399"/>
        <end position="416"/>
    </location>
</feature>
<feature type="transmembrane region" description="Helical" evidence="6">
    <location>
        <begin position="348"/>
        <end position="367"/>
    </location>
</feature>
<organism evidence="8 9">
    <name type="scientific">Meloidogyne floridensis</name>
    <dbReference type="NCBI Taxonomy" id="298350"/>
    <lineage>
        <taxon>Eukaryota</taxon>
        <taxon>Metazoa</taxon>
        <taxon>Ecdysozoa</taxon>
        <taxon>Nematoda</taxon>
        <taxon>Chromadorea</taxon>
        <taxon>Rhabditida</taxon>
        <taxon>Tylenchina</taxon>
        <taxon>Tylenchomorpha</taxon>
        <taxon>Tylenchoidea</taxon>
        <taxon>Meloidogynidae</taxon>
        <taxon>Meloidogyninae</taxon>
        <taxon>Meloidogyne</taxon>
    </lineage>
</organism>
<dbReference type="InterPro" id="IPR004842">
    <property type="entry name" value="SLC12A_fam"/>
</dbReference>
<feature type="region of interest" description="Disordered" evidence="5">
    <location>
        <begin position="544"/>
        <end position="604"/>
    </location>
</feature>
<evidence type="ECO:0000256" key="6">
    <source>
        <dbReference type="SAM" id="Phobius"/>
    </source>
</evidence>
<proteinExistence type="predicted"/>
<keyword evidence="3 6" id="KW-1133">Transmembrane helix</keyword>
<dbReference type="GO" id="GO:1990573">
    <property type="term" value="P:potassium ion import across plasma membrane"/>
    <property type="evidence" value="ECO:0007669"/>
    <property type="project" value="TreeGrafter"/>
</dbReference>
<dbReference type="Proteomes" id="UP000887560">
    <property type="component" value="Unplaced"/>
</dbReference>
<dbReference type="PANTHER" id="PTHR11827">
    <property type="entry name" value="SOLUTE CARRIER FAMILY 12, CATION COTRANSPORTERS"/>
    <property type="match status" value="1"/>
</dbReference>
<feature type="compositionally biased region" description="Polar residues" evidence="5">
    <location>
        <begin position="570"/>
        <end position="582"/>
    </location>
</feature>
<sequence>MDPIQQQQQSFQEGPDSLFSQQPFNTEEVPWWKKNFLLQQPTLVNAWNAVFPTVIVNIFGIVIFLRMGWIGTAGFFQAIIALALCTLFSSVTVLSAIGICERCQVRSGGIYFLVSHVLGKRIGGAIGIIYTFGQACATSLVALGFGESMAQLMGIDSPVATKTFSVVILLLLNVLNFAGLHFVIRLQLLLMCFLGMAIGDFLFGAFLFTSSDPEAGIYPLTAKQLSANWYSNYGSENCSDKATLALGAAEDHSQQQHYEANNFFSVFGVLFANFIGVLAVYLLKYFLCVNMSGNLVDPLRNIAEGELGALGFSFGLCFVFMLLLGASVDRNALQCDAMISEKLSLTKLVFLGGLYISCLSAILSSTLGTSRVVQGIANEGLFPQMSKLLIEESSPTRESHRATVLVTAFAIILLLLGDLNQIAILSSLPFLFTYATVNYAYVSLSMSDDLEVLNNECAAENDNKQQTSYGTVQDGAAIYSSHGQQRKSLDALFAQTTEGINSLRQENVQKAWYQHCINRYVSFGAVSVSRFSIMHMIRVAMSTQDTPDLNSSQNSARLVAPPPSALFQPGNIQPPQALNAQNPDYAERKNYHHTEQLGAAKQHP</sequence>
<feature type="domain" description="Amino acid permease/ SLC12A" evidence="7">
    <location>
        <begin position="55"/>
        <end position="428"/>
    </location>
</feature>
<feature type="transmembrane region" description="Helical" evidence="6">
    <location>
        <begin position="188"/>
        <end position="208"/>
    </location>
</feature>
<dbReference type="Pfam" id="PF00324">
    <property type="entry name" value="AA_permease"/>
    <property type="match status" value="1"/>
</dbReference>
<accession>A0A915P8S0</accession>
<dbReference type="InterPro" id="IPR004841">
    <property type="entry name" value="AA-permease/SLC12A_dom"/>
</dbReference>
<feature type="transmembrane region" description="Helical" evidence="6">
    <location>
        <begin position="43"/>
        <end position="69"/>
    </location>
</feature>
<feature type="transmembrane region" description="Helical" evidence="6">
    <location>
        <begin position="307"/>
        <end position="328"/>
    </location>
</feature>
<evidence type="ECO:0000256" key="3">
    <source>
        <dbReference type="ARBA" id="ARBA00022989"/>
    </source>
</evidence>
<keyword evidence="8" id="KW-1185">Reference proteome</keyword>
<feature type="compositionally biased region" description="Basic and acidic residues" evidence="5">
    <location>
        <begin position="585"/>
        <end position="595"/>
    </location>
</feature>
<feature type="transmembrane region" description="Helical" evidence="6">
    <location>
        <begin position="163"/>
        <end position="183"/>
    </location>
</feature>
<keyword evidence="2 6" id="KW-0812">Transmembrane</keyword>
<dbReference type="WBParaSite" id="scf7180000424608.g13555">
    <property type="protein sequence ID" value="scf7180000424608.g13555"/>
    <property type="gene ID" value="scf7180000424608.g13555"/>
</dbReference>
<feature type="transmembrane region" description="Helical" evidence="6">
    <location>
        <begin position="263"/>
        <end position="287"/>
    </location>
</feature>
<dbReference type="PANTHER" id="PTHR11827:SF6">
    <property type="entry name" value="SOLUTE CARRIER FAMILY 12 MEMBER 8"/>
    <property type="match status" value="1"/>
</dbReference>
<dbReference type="Gene3D" id="1.20.1740.10">
    <property type="entry name" value="Amino acid/polyamine transporter I"/>
    <property type="match status" value="1"/>
</dbReference>
<reference evidence="9" key="1">
    <citation type="submission" date="2022-11" db="UniProtKB">
        <authorList>
            <consortium name="WormBaseParasite"/>
        </authorList>
    </citation>
    <scope>IDENTIFICATION</scope>
</reference>
<protein>
    <submittedName>
        <fullName evidence="9">Amino acid permease/ SLC12A domain-containing protein</fullName>
    </submittedName>
</protein>
<evidence type="ECO:0000256" key="2">
    <source>
        <dbReference type="ARBA" id="ARBA00022692"/>
    </source>
</evidence>
<dbReference type="GO" id="GO:0055075">
    <property type="term" value="P:potassium ion homeostasis"/>
    <property type="evidence" value="ECO:0007669"/>
    <property type="project" value="TreeGrafter"/>
</dbReference>
<evidence type="ECO:0000256" key="1">
    <source>
        <dbReference type="ARBA" id="ARBA00004141"/>
    </source>
</evidence>
<evidence type="ECO:0000313" key="9">
    <source>
        <dbReference type="WBParaSite" id="scf7180000424608.g13555"/>
    </source>
</evidence>